<organism evidence="3 4">
    <name type="scientific">Anaerolinea thermophila</name>
    <dbReference type="NCBI Taxonomy" id="167964"/>
    <lineage>
        <taxon>Bacteria</taxon>
        <taxon>Bacillati</taxon>
        <taxon>Chloroflexota</taxon>
        <taxon>Anaerolineae</taxon>
        <taxon>Anaerolineales</taxon>
        <taxon>Anaerolineaceae</taxon>
        <taxon>Anaerolinea</taxon>
    </lineage>
</organism>
<evidence type="ECO:0000259" key="2">
    <source>
        <dbReference type="Pfam" id="PF13477"/>
    </source>
</evidence>
<feature type="non-terminal residue" evidence="3">
    <location>
        <position position="385"/>
    </location>
</feature>
<evidence type="ECO:0000313" key="4">
    <source>
        <dbReference type="Proteomes" id="UP000064249"/>
    </source>
</evidence>
<dbReference type="PANTHER" id="PTHR12526">
    <property type="entry name" value="GLYCOSYLTRANSFERASE"/>
    <property type="match status" value="1"/>
</dbReference>
<feature type="domain" description="Glycosyltransferase subfamily 4-like N-terminal" evidence="2">
    <location>
        <begin position="93"/>
        <end position="173"/>
    </location>
</feature>
<name>A0A101FX49_9CHLR</name>
<feature type="domain" description="Glycosyl transferase family 1" evidence="1">
    <location>
        <begin position="238"/>
        <end position="371"/>
    </location>
</feature>
<evidence type="ECO:0000259" key="1">
    <source>
        <dbReference type="Pfam" id="PF00534"/>
    </source>
</evidence>
<dbReference type="CDD" id="cd03801">
    <property type="entry name" value="GT4_PimA-like"/>
    <property type="match status" value="1"/>
</dbReference>
<dbReference type="EMBL" id="LGFU01000085">
    <property type="protein sequence ID" value="KUK46041.1"/>
    <property type="molecule type" value="Genomic_DNA"/>
</dbReference>
<dbReference type="InterPro" id="IPR001296">
    <property type="entry name" value="Glyco_trans_1"/>
</dbReference>
<dbReference type="Gene3D" id="3.40.50.2000">
    <property type="entry name" value="Glycogen Phosphorylase B"/>
    <property type="match status" value="2"/>
</dbReference>
<gene>
    <name evidence="3" type="ORF">XD73_1089</name>
</gene>
<evidence type="ECO:0000313" key="3">
    <source>
        <dbReference type="EMBL" id="KUK46041.1"/>
    </source>
</evidence>
<sequence length="385" mass="42834">MKKHILIVADGRSPTAQSWIKNILSSGYQVSLISSFPCEKLKGLAHFHVLPIAFSRFSTGAKTKGKKLENVSGTKKLVKRFAPFLQKFRYILGPLSLQKYARQYQKLVTDIAPDLVHALRIPYEGMLASYTPNDIPLVLAIWGNDLTLHAKGSLLMRFFTKRSLTRADGLTSDTQRDLSLAVDWGLNSASPVFCVPGSGGLDSDAVEKSQDFNNHFDIPKDTLWVVNPRGLRPGSVHQEVFFEAIPEVLKSRQDISFICPSLEGQPQAQAWIGQFEIDEGVFLLPKLSQSQLWALFKKCALFVSPSSHDGTPNTLLEAMACGCLPILGDIESAREWIEHRRNGLLVNPRDPHLLAQAILNGLDQPELRHHAAIINQEIIKKRASL</sequence>
<reference evidence="3 4" key="1">
    <citation type="journal article" date="2015" name="MBio">
        <title>Genome-Resolved Metagenomic Analysis Reveals Roles for Candidate Phyla and Other Microbial Community Members in Biogeochemical Transformations in Oil Reservoirs.</title>
        <authorList>
            <person name="Hu P."/>
            <person name="Tom L."/>
            <person name="Singh A."/>
            <person name="Thomas B.C."/>
            <person name="Baker B.J."/>
            <person name="Piceno Y.M."/>
            <person name="Andersen G.L."/>
            <person name="Banfield J.F."/>
        </authorList>
    </citation>
    <scope>NUCLEOTIDE SEQUENCE [LARGE SCALE GENOMIC DNA]</scope>
    <source>
        <strain evidence="3">46_16</strain>
    </source>
</reference>
<dbReference type="SUPFAM" id="SSF53756">
    <property type="entry name" value="UDP-Glycosyltransferase/glycogen phosphorylase"/>
    <property type="match status" value="1"/>
</dbReference>
<keyword evidence="3" id="KW-0808">Transferase</keyword>
<dbReference type="Proteomes" id="UP000064249">
    <property type="component" value="Unassembled WGS sequence"/>
</dbReference>
<dbReference type="GO" id="GO:0016757">
    <property type="term" value="F:glycosyltransferase activity"/>
    <property type="evidence" value="ECO:0007669"/>
    <property type="project" value="InterPro"/>
</dbReference>
<comment type="caution">
    <text evidence="3">The sequence shown here is derived from an EMBL/GenBank/DDBJ whole genome shotgun (WGS) entry which is preliminary data.</text>
</comment>
<dbReference type="AlphaFoldDB" id="A0A101FX49"/>
<dbReference type="Pfam" id="PF13477">
    <property type="entry name" value="Glyco_trans_4_2"/>
    <property type="match status" value="1"/>
</dbReference>
<dbReference type="PANTHER" id="PTHR12526:SF638">
    <property type="entry name" value="SPORE COAT PROTEIN SA"/>
    <property type="match status" value="1"/>
</dbReference>
<dbReference type="Pfam" id="PF00534">
    <property type="entry name" value="Glycos_transf_1"/>
    <property type="match status" value="1"/>
</dbReference>
<accession>A0A101FX49</accession>
<proteinExistence type="predicted"/>
<protein>
    <submittedName>
        <fullName evidence="3">Putative glycosyltransferase</fullName>
    </submittedName>
</protein>
<dbReference type="InterPro" id="IPR028098">
    <property type="entry name" value="Glyco_trans_4-like_N"/>
</dbReference>